<protein>
    <submittedName>
        <fullName evidence="12">Mannosyltransferase (PIG-V)</fullName>
    </submittedName>
</protein>
<dbReference type="STRING" id="1577474.GA0111570_11231"/>
<dbReference type="Proteomes" id="UP000199086">
    <property type="component" value="Unassembled WGS sequence"/>
</dbReference>
<reference evidence="12 13" key="1">
    <citation type="submission" date="2016-06" db="EMBL/GenBank/DDBJ databases">
        <authorList>
            <person name="Olsen C.W."/>
            <person name="Carey S."/>
            <person name="Hinshaw L."/>
            <person name="Karasin A.I."/>
        </authorList>
    </citation>
    <scope>NUCLEOTIDE SEQUENCE [LARGE SCALE GENOMIC DNA]</scope>
    <source>
        <strain evidence="12 13">LZ-22</strain>
    </source>
</reference>
<dbReference type="OrthoDB" id="151635at2"/>
<evidence type="ECO:0000256" key="4">
    <source>
        <dbReference type="ARBA" id="ARBA00022676"/>
    </source>
</evidence>
<comment type="pathway">
    <text evidence="2">Glycolipid biosynthesis; glycosylphosphatidylinositol-anchor biosynthesis.</text>
</comment>
<accession>A0A1G6HQK0</accession>
<keyword evidence="13" id="KW-1185">Reference proteome</keyword>
<dbReference type="GO" id="GO:0006506">
    <property type="term" value="P:GPI anchor biosynthetic process"/>
    <property type="evidence" value="ECO:0007669"/>
    <property type="project" value="UniProtKB-UniPathway"/>
</dbReference>
<feature type="chain" id="PRO_5039048190" evidence="11">
    <location>
        <begin position="20"/>
        <end position="361"/>
    </location>
</feature>
<comment type="subcellular location">
    <subcellularLocation>
        <location evidence="1">Endoplasmic reticulum membrane</location>
        <topology evidence="1">Multi-pass membrane protein</topology>
    </subcellularLocation>
</comment>
<dbReference type="EMBL" id="FMYF01000012">
    <property type="protein sequence ID" value="SDB96577.1"/>
    <property type="molecule type" value="Genomic_DNA"/>
</dbReference>
<keyword evidence="3" id="KW-0337">GPI-anchor biosynthesis</keyword>
<feature type="transmembrane region" description="Helical" evidence="10">
    <location>
        <begin position="334"/>
        <end position="352"/>
    </location>
</feature>
<keyword evidence="6 10" id="KW-0812">Transmembrane</keyword>
<keyword evidence="11" id="KW-0732">Signal</keyword>
<keyword evidence="7" id="KW-0256">Endoplasmic reticulum</keyword>
<dbReference type="Pfam" id="PF04188">
    <property type="entry name" value="Mannosyl_trans2"/>
    <property type="match status" value="1"/>
</dbReference>
<feature type="transmembrane region" description="Helical" evidence="10">
    <location>
        <begin position="142"/>
        <end position="167"/>
    </location>
</feature>
<evidence type="ECO:0000256" key="5">
    <source>
        <dbReference type="ARBA" id="ARBA00022679"/>
    </source>
</evidence>
<evidence type="ECO:0000256" key="9">
    <source>
        <dbReference type="ARBA" id="ARBA00023136"/>
    </source>
</evidence>
<dbReference type="GO" id="GO:0004376">
    <property type="term" value="F:GPI mannosyltransferase activity"/>
    <property type="evidence" value="ECO:0007669"/>
    <property type="project" value="InterPro"/>
</dbReference>
<evidence type="ECO:0000256" key="10">
    <source>
        <dbReference type="SAM" id="Phobius"/>
    </source>
</evidence>
<dbReference type="GO" id="GO:0031501">
    <property type="term" value="C:mannosyltransferase complex"/>
    <property type="evidence" value="ECO:0007669"/>
    <property type="project" value="TreeGrafter"/>
</dbReference>
<feature type="transmembrane region" description="Helical" evidence="10">
    <location>
        <begin position="67"/>
        <end position="92"/>
    </location>
</feature>
<keyword evidence="4 12" id="KW-0328">Glycosyltransferase</keyword>
<feature type="transmembrane region" description="Helical" evidence="10">
    <location>
        <begin position="188"/>
        <end position="207"/>
    </location>
</feature>
<evidence type="ECO:0000256" key="3">
    <source>
        <dbReference type="ARBA" id="ARBA00022502"/>
    </source>
</evidence>
<evidence type="ECO:0000313" key="12">
    <source>
        <dbReference type="EMBL" id="SDB96577.1"/>
    </source>
</evidence>
<keyword evidence="8 10" id="KW-1133">Transmembrane helix</keyword>
<evidence type="ECO:0000256" key="2">
    <source>
        <dbReference type="ARBA" id="ARBA00004687"/>
    </source>
</evidence>
<evidence type="ECO:0000256" key="11">
    <source>
        <dbReference type="SAM" id="SignalP"/>
    </source>
</evidence>
<keyword evidence="5 12" id="KW-0808">Transferase</keyword>
<dbReference type="InterPro" id="IPR007315">
    <property type="entry name" value="PIG-V/Gpi18"/>
</dbReference>
<feature type="signal peptide" evidence="11">
    <location>
        <begin position="1"/>
        <end position="19"/>
    </location>
</feature>
<evidence type="ECO:0000313" key="13">
    <source>
        <dbReference type="Proteomes" id="UP000199086"/>
    </source>
</evidence>
<feature type="transmembrane region" description="Helical" evidence="10">
    <location>
        <begin position="254"/>
        <end position="274"/>
    </location>
</feature>
<name>A0A1G6HQK0_9ACTN</name>
<evidence type="ECO:0000256" key="6">
    <source>
        <dbReference type="ARBA" id="ARBA00022692"/>
    </source>
</evidence>
<feature type="transmembrane region" description="Helical" evidence="10">
    <location>
        <begin position="104"/>
        <end position="130"/>
    </location>
</feature>
<sequence>MVAWALSRLLLLATALVVAASHGWRLADVLGNWDVKHFATIATQGYAPDPQEMAFFPGLPVLMRAGAVLGLAPVWSGVLLALVGSALAAWALARLAGTGAAVAWLFAPTAIFTAVGYTEALFCAAAFWAWERARADRWAQAAVLAALASTLRVSGLFLVGALALLALSWPPVRDRALGVRVRAALVRGAWLLLPVAVIGGYAVYLWTLTGSWTAWYSAQEAGWQRTFTLPWDAVRATLDAVRPGGYADQHGWGMMFRFELVSFVVGLLTTGWMLRRRRWGEAGWVGVQVLAFSLSPWLMSVNRAVLLWFPTWSILGEVAAHPAATRSGRLTRRLLVGGYALGSVVTMVWWAWKFGTGQWAS</sequence>
<organism evidence="12 13">
    <name type="scientific">Raineyella antarctica</name>
    <dbReference type="NCBI Taxonomy" id="1577474"/>
    <lineage>
        <taxon>Bacteria</taxon>
        <taxon>Bacillati</taxon>
        <taxon>Actinomycetota</taxon>
        <taxon>Actinomycetes</taxon>
        <taxon>Propionibacteriales</taxon>
        <taxon>Propionibacteriaceae</taxon>
        <taxon>Raineyella</taxon>
    </lineage>
</organism>
<gene>
    <name evidence="12" type="ORF">GA0111570_11231</name>
</gene>
<evidence type="ECO:0000256" key="8">
    <source>
        <dbReference type="ARBA" id="ARBA00022989"/>
    </source>
</evidence>
<dbReference type="GO" id="GO:0000009">
    <property type="term" value="F:alpha-1,6-mannosyltransferase activity"/>
    <property type="evidence" value="ECO:0007669"/>
    <property type="project" value="InterPro"/>
</dbReference>
<dbReference type="GO" id="GO:0016020">
    <property type="term" value="C:membrane"/>
    <property type="evidence" value="ECO:0007669"/>
    <property type="project" value="GOC"/>
</dbReference>
<dbReference type="UniPathway" id="UPA00196"/>
<evidence type="ECO:0000256" key="7">
    <source>
        <dbReference type="ARBA" id="ARBA00022824"/>
    </source>
</evidence>
<dbReference type="AlphaFoldDB" id="A0A1G6HQK0"/>
<keyword evidence="9 10" id="KW-0472">Membrane</keyword>
<proteinExistence type="predicted"/>
<dbReference type="PANTHER" id="PTHR12468:SF2">
    <property type="entry name" value="GPI MANNOSYLTRANSFERASE 2"/>
    <property type="match status" value="1"/>
</dbReference>
<dbReference type="RefSeq" id="WP_092613216.1">
    <property type="nucleotide sequence ID" value="NZ_FMYF01000012.1"/>
</dbReference>
<evidence type="ECO:0000256" key="1">
    <source>
        <dbReference type="ARBA" id="ARBA00004477"/>
    </source>
</evidence>
<dbReference type="PANTHER" id="PTHR12468">
    <property type="entry name" value="GPI MANNOSYLTRANSFERASE 2"/>
    <property type="match status" value="1"/>
</dbReference>